<evidence type="ECO:0000256" key="16">
    <source>
        <dbReference type="RuleBase" id="RU003874"/>
    </source>
</evidence>
<dbReference type="PANTHER" id="PTHR30612">
    <property type="entry name" value="SECA INNER MEMBRANE COMPONENT OF SEC PROTEIN SECRETION SYSTEM"/>
    <property type="match status" value="1"/>
</dbReference>
<dbReference type="PROSITE" id="PS51194">
    <property type="entry name" value="HELICASE_CTER"/>
    <property type="match status" value="1"/>
</dbReference>
<dbReference type="CDD" id="cd18803">
    <property type="entry name" value="SF2_C_secA"/>
    <property type="match status" value="1"/>
</dbReference>
<name>A0A2M8ELN9_UNCKA</name>
<feature type="domain" description="SecA family profile" evidence="20">
    <location>
        <begin position="2"/>
        <end position="615"/>
    </location>
</feature>
<dbReference type="SUPFAM" id="SSF52540">
    <property type="entry name" value="P-loop containing nucleoside triphosphate hydrolases"/>
    <property type="match status" value="2"/>
</dbReference>
<dbReference type="SMART" id="SM00957">
    <property type="entry name" value="SecA_DEAD"/>
    <property type="match status" value="1"/>
</dbReference>
<feature type="binding site" evidence="15">
    <location>
        <begin position="112"/>
        <end position="116"/>
    </location>
    <ligand>
        <name>ATP</name>
        <dbReference type="ChEBI" id="CHEBI:30616"/>
    </ligand>
</feature>
<evidence type="ECO:0000256" key="12">
    <source>
        <dbReference type="ARBA" id="ARBA00022967"/>
    </source>
</evidence>
<dbReference type="InterPro" id="IPR036266">
    <property type="entry name" value="SecA_Wing/Scaffold_sf"/>
</dbReference>
<keyword evidence="14 15" id="KW-0472">Membrane</keyword>
<comment type="subunit">
    <text evidence="15">Monomer and homodimer. Part of the essential Sec protein translocation apparatus which comprises SecA, SecYEG and auxiliary proteins SecDF. Other proteins may also be involved.</text>
</comment>
<dbReference type="SUPFAM" id="SSF81886">
    <property type="entry name" value="Helical scaffold and wing domains of SecA"/>
    <property type="match status" value="1"/>
</dbReference>
<dbReference type="EC" id="7.4.2.8" evidence="15"/>
<dbReference type="InterPro" id="IPR011115">
    <property type="entry name" value="SecA_DEAD"/>
</dbReference>
<sequence>MLSKLIGRFTNNNENKLSNIKSIVSEINELESKYKKFSDEEIKAQTIKWQKHLRSENFSSDEVSKYLDAILPDAYAMVREIAVRKMSQRHRDVQILSGIILHQGKIAEQKTGEGKTLTATLPLYLNSLTGNGVHLVTPNDYLSKHGVGWYGPIFEALGINAGVIVHDSAFVYDPSYDSQDSIDTYSRHLKPCSRSEAYKCDITYGTNHEFGFDYLRDNMAVSKEQISQTNPNENYGKHFFAIVDEVDFVLIDVARTPLIISQQKDLRPDRYYQFATLSNELVPNTDYDIDEKYKTVTMTELGINKIERKLGVKNLYENDFETVHHIENALRAKELHVKDKDYVVKDGRIIIVDQNTGRLLDGNRWSDGLHQAVEAKEGLEIQPESKTVATISYQNYYRLYEKLAGMTGTAMTESEEFFKMYSLDVVSIPTNKPIKRLDQSDVIYKTQSAKFRAVANDIAQRNKLGQPILVGTTSVEKSQLLSGFLKRLKIPHEILNAKNNDKEAGIIAQAGKKGSVTVSTNMAGRGVDIILGGDPYSETNYNNVVSSGGLYVIGTERHDSRRIDNQLRGRAGRQGDVGESRFYMSLQDDLLRIFGGETIESFMNKMGVDENLPIEARLISKSIENAQKKVEGMNFDQRRSIVDYDDVMNVQRESIYSMRRRILLSTPGEKFFDFILDKLSTYVDDDFAKVWVSKNQKYGDELWHEVVKRVSLEVIDVLWMDHIDLMDDLRSGVRLRGYGQVDPLVEYKREGRQKYEELMIQIWSTISDRLLKVEVQVEKRQEVRESPIDKGNIDYKQGNFESGVANEVQGLISDDSANKKDKPGRNDLCYCGSGKKYKKCHGK</sequence>
<dbReference type="GO" id="GO:0017038">
    <property type="term" value="P:protein import"/>
    <property type="evidence" value="ECO:0007669"/>
    <property type="project" value="InterPro"/>
</dbReference>
<keyword evidence="4 15" id="KW-0813">Transport</keyword>
<evidence type="ECO:0000256" key="7">
    <source>
        <dbReference type="ARBA" id="ARBA00022723"/>
    </source>
</evidence>
<dbReference type="EMBL" id="PFSJ01000018">
    <property type="protein sequence ID" value="PJC23652.1"/>
    <property type="molecule type" value="Genomic_DNA"/>
</dbReference>
<dbReference type="SUPFAM" id="SSF81767">
    <property type="entry name" value="Pre-protein crosslinking domain of SecA"/>
    <property type="match status" value="1"/>
</dbReference>
<dbReference type="GO" id="GO:0065002">
    <property type="term" value="P:intracellular protein transmembrane transport"/>
    <property type="evidence" value="ECO:0007669"/>
    <property type="project" value="UniProtKB-UniRule"/>
</dbReference>
<keyword evidence="17" id="KW-0175">Coiled coil</keyword>
<keyword evidence="9" id="KW-0862">Zinc</keyword>
<organism evidence="21 22">
    <name type="scientific">candidate division WWE3 bacterium CG_4_9_14_0_2_um_filter_35_11</name>
    <dbReference type="NCBI Taxonomy" id="1975077"/>
    <lineage>
        <taxon>Bacteria</taxon>
        <taxon>Katanobacteria</taxon>
    </lineage>
</organism>
<protein>
    <recommendedName>
        <fullName evidence="15 16">Protein translocase subunit SecA</fullName>
        <ecNumber evidence="15">7.4.2.8</ecNumber>
    </recommendedName>
</protein>
<feature type="coiled-coil region" evidence="17">
    <location>
        <begin position="13"/>
        <end position="40"/>
    </location>
</feature>
<evidence type="ECO:0000256" key="4">
    <source>
        <dbReference type="ARBA" id="ARBA00022448"/>
    </source>
</evidence>
<keyword evidence="12 15" id="KW-1278">Translocase</keyword>
<reference evidence="22" key="1">
    <citation type="submission" date="2017-09" db="EMBL/GenBank/DDBJ databases">
        <title>Depth-based differentiation of microbial function through sediment-hosted aquifers and enrichment of novel symbionts in the deep terrestrial subsurface.</title>
        <authorList>
            <person name="Probst A.J."/>
            <person name="Ladd B."/>
            <person name="Jarett J.K."/>
            <person name="Geller-Mcgrath D.E."/>
            <person name="Sieber C.M.K."/>
            <person name="Emerson J.B."/>
            <person name="Anantharaman K."/>
            <person name="Thomas B.C."/>
            <person name="Malmstrom R."/>
            <person name="Stieglmeier M."/>
            <person name="Klingl A."/>
            <person name="Woyke T."/>
            <person name="Ryan C.M."/>
            <person name="Banfield J.F."/>
        </authorList>
    </citation>
    <scope>NUCLEOTIDE SEQUENCE [LARGE SCALE GENOMIC DNA]</scope>
</reference>
<dbReference type="GO" id="GO:0046872">
    <property type="term" value="F:metal ion binding"/>
    <property type="evidence" value="ECO:0007669"/>
    <property type="project" value="UniProtKB-KW"/>
</dbReference>
<dbReference type="InterPro" id="IPR027417">
    <property type="entry name" value="P-loop_NTPase"/>
</dbReference>
<dbReference type="InterPro" id="IPR011116">
    <property type="entry name" value="SecA_Wing/Scaffold"/>
</dbReference>
<keyword evidence="5 15" id="KW-1003">Cell membrane</keyword>
<dbReference type="PANTHER" id="PTHR30612:SF0">
    <property type="entry name" value="CHLOROPLAST PROTEIN-TRANSPORTING ATPASE"/>
    <property type="match status" value="1"/>
</dbReference>
<dbReference type="InterPro" id="IPR001650">
    <property type="entry name" value="Helicase_C-like"/>
</dbReference>
<evidence type="ECO:0000256" key="8">
    <source>
        <dbReference type="ARBA" id="ARBA00022741"/>
    </source>
</evidence>
<dbReference type="InterPro" id="IPR004027">
    <property type="entry name" value="SEC_C_motif"/>
</dbReference>
<dbReference type="HAMAP" id="MF_01382">
    <property type="entry name" value="SecA"/>
    <property type="match status" value="1"/>
</dbReference>
<evidence type="ECO:0000256" key="17">
    <source>
        <dbReference type="SAM" id="Coils"/>
    </source>
</evidence>
<feature type="binding site" evidence="15">
    <location>
        <position position="94"/>
    </location>
    <ligand>
        <name>ATP</name>
        <dbReference type="ChEBI" id="CHEBI:30616"/>
    </ligand>
</feature>
<dbReference type="NCBIfam" id="NF009538">
    <property type="entry name" value="PRK12904.1"/>
    <property type="match status" value="1"/>
</dbReference>
<evidence type="ECO:0000256" key="6">
    <source>
        <dbReference type="ARBA" id="ARBA00022490"/>
    </source>
</evidence>
<evidence type="ECO:0000256" key="15">
    <source>
        <dbReference type="HAMAP-Rule" id="MF_01382"/>
    </source>
</evidence>
<evidence type="ECO:0000256" key="10">
    <source>
        <dbReference type="ARBA" id="ARBA00022840"/>
    </source>
</evidence>
<feature type="binding site" evidence="15">
    <location>
        <position position="528"/>
    </location>
    <ligand>
        <name>ATP</name>
        <dbReference type="ChEBI" id="CHEBI:30616"/>
    </ligand>
</feature>
<dbReference type="Gene3D" id="3.40.50.300">
    <property type="entry name" value="P-loop containing nucleotide triphosphate hydrolases"/>
    <property type="match status" value="3"/>
</dbReference>
<comment type="subcellular location">
    <subcellularLocation>
        <location evidence="15">Cell membrane</location>
        <topology evidence="15">Peripheral membrane protein</topology>
        <orientation evidence="15">Cytoplasmic side</orientation>
    </subcellularLocation>
    <subcellularLocation>
        <location evidence="15">Cytoplasm</location>
    </subcellularLocation>
    <subcellularLocation>
        <location evidence="2">Membrane</location>
        <topology evidence="2">Peripheral membrane protein</topology>
    </subcellularLocation>
    <text evidence="15">Distribution is 50-50.</text>
</comment>
<proteinExistence type="inferred from homology"/>
<evidence type="ECO:0000256" key="2">
    <source>
        <dbReference type="ARBA" id="ARBA00004170"/>
    </source>
</evidence>
<gene>
    <name evidence="15" type="primary">secA</name>
    <name evidence="21" type="ORF">CO058_02150</name>
</gene>
<dbReference type="GO" id="GO:0043952">
    <property type="term" value="P:protein transport by the Sec complex"/>
    <property type="evidence" value="ECO:0007669"/>
    <property type="project" value="TreeGrafter"/>
</dbReference>
<comment type="catalytic activity">
    <reaction evidence="15">
        <text>ATP + H2O + cellular proteinSide 1 = ADP + phosphate + cellular proteinSide 2.</text>
        <dbReference type="EC" id="7.4.2.8"/>
    </reaction>
</comment>
<dbReference type="Pfam" id="PF01043">
    <property type="entry name" value="SecA_PP_bind"/>
    <property type="match status" value="1"/>
</dbReference>
<evidence type="ECO:0000256" key="5">
    <source>
        <dbReference type="ARBA" id="ARBA00022475"/>
    </source>
</evidence>
<dbReference type="CDD" id="cd17928">
    <property type="entry name" value="DEXDc_SecA"/>
    <property type="match status" value="1"/>
</dbReference>
<dbReference type="Gene3D" id="1.10.3060.10">
    <property type="entry name" value="Helical scaffold and wing domains of SecA"/>
    <property type="match status" value="1"/>
</dbReference>
<evidence type="ECO:0000256" key="1">
    <source>
        <dbReference type="ARBA" id="ARBA00001947"/>
    </source>
</evidence>
<dbReference type="InterPro" id="IPR044722">
    <property type="entry name" value="SecA_SF2_C"/>
</dbReference>
<accession>A0A2M8ELN9</accession>
<dbReference type="GO" id="GO:0008564">
    <property type="term" value="F:protein-exporting ATPase activity"/>
    <property type="evidence" value="ECO:0007669"/>
    <property type="project" value="UniProtKB-EC"/>
</dbReference>
<keyword evidence="13 15" id="KW-0811">Translocation</keyword>
<comment type="function">
    <text evidence="15">Part of the Sec protein translocase complex. Interacts with the SecYEG preprotein conducting channel. Has a central role in coupling the hydrolysis of ATP to the transfer of proteins into and across the cell membrane, serving as an ATP-driven molecular motor driving the stepwise translocation of polypeptide chains across the membrane.</text>
</comment>
<keyword evidence="7" id="KW-0479">Metal-binding</keyword>
<evidence type="ECO:0000256" key="9">
    <source>
        <dbReference type="ARBA" id="ARBA00022833"/>
    </source>
</evidence>
<dbReference type="InterPro" id="IPR014018">
    <property type="entry name" value="SecA_motor_DEAD"/>
</dbReference>
<dbReference type="Pfam" id="PF07516">
    <property type="entry name" value="SecA_SW"/>
    <property type="match status" value="1"/>
</dbReference>
<dbReference type="PROSITE" id="PS51196">
    <property type="entry name" value="SECA_MOTOR_DEAD"/>
    <property type="match status" value="1"/>
</dbReference>
<evidence type="ECO:0000259" key="19">
    <source>
        <dbReference type="PROSITE" id="PS51194"/>
    </source>
</evidence>
<dbReference type="GO" id="GO:0005524">
    <property type="term" value="F:ATP binding"/>
    <property type="evidence" value="ECO:0007669"/>
    <property type="project" value="UniProtKB-UniRule"/>
</dbReference>
<dbReference type="Pfam" id="PF21090">
    <property type="entry name" value="P-loop_SecA"/>
    <property type="match status" value="2"/>
</dbReference>
<dbReference type="InterPro" id="IPR020937">
    <property type="entry name" value="SecA_CS"/>
</dbReference>
<dbReference type="GO" id="GO:0005886">
    <property type="term" value="C:plasma membrane"/>
    <property type="evidence" value="ECO:0007669"/>
    <property type="project" value="UniProtKB-SubCell"/>
</dbReference>
<evidence type="ECO:0000313" key="22">
    <source>
        <dbReference type="Proteomes" id="UP000229756"/>
    </source>
</evidence>
<dbReference type="FunFam" id="3.40.50.300:FF:000429">
    <property type="entry name" value="Preprotein translocase subunit SecA"/>
    <property type="match status" value="1"/>
</dbReference>
<evidence type="ECO:0000256" key="3">
    <source>
        <dbReference type="ARBA" id="ARBA00007650"/>
    </source>
</evidence>
<dbReference type="InterPro" id="IPR011130">
    <property type="entry name" value="SecA_preprotein_X-link_dom"/>
</dbReference>
<dbReference type="GO" id="GO:0005829">
    <property type="term" value="C:cytosol"/>
    <property type="evidence" value="ECO:0007669"/>
    <property type="project" value="TreeGrafter"/>
</dbReference>
<dbReference type="Gene3D" id="3.90.1440.10">
    <property type="entry name" value="SecA, preprotein cross-linking domain"/>
    <property type="match status" value="1"/>
</dbReference>
<dbReference type="InterPro" id="IPR000185">
    <property type="entry name" value="SecA"/>
</dbReference>
<comment type="cofactor">
    <cofactor evidence="1">
        <name>Zn(2+)</name>
        <dbReference type="ChEBI" id="CHEBI:29105"/>
    </cofactor>
</comment>
<comment type="similarity">
    <text evidence="3 15 16">Belongs to the SecA family.</text>
</comment>
<feature type="domain" description="Helicase ATP-binding" evidence="18">
    <location>
        <begin position="96"/>
        <end position="261"/>
    </location>
</feature>
<keyword evidence="8 15" id="KW-0547">Nucleotide-binding</keyword>
<dbReference type="Proteomes" id="UP000229756">
    <property type="component" value="Unassembled WGS sequence"/>
</dbReference>
<comment type="caution">
    <text evidence="21">The sequence shown here is derived from an EMBL/GenBank/DDBJ whole genome shotgun (WGS) entry which is preliminary data.</text>
</comment>
<dbReference type="PRINTS" id="PR00906">
    <property type="entry name" value="SECA"/>
</dbReference>
<evidence type="ECO:0000259" key="18">
    <source>
        <dbReference type="PROSITE" id="PS51192"/>
    </source>
</evidence>
<evidence type="ECO:0000256" key="14">
    <source>
        <dbReference type="ARBA" id="ARBA00023136"/>
    </source>
</evidence>
<dbReference type="SMART" id="SM00958">
    <property type="entry name" value="SecA_PP_bind"/>
    <property type="match status" value="1"/>
</dbReference>
<dbReference type="NCBIfam" id="TIGR00963">
    <property type="entry name" value="secA"/>
    <property type="match status" value="1"/>
</dbReference>
<feature type="domain" description="Helicase C-terminal" evidence="19">
    <location>
        <begin position="436"/>
        <end position="620"/>
    </location>
</feature>
<dbReference type="InterPro" id="IPR036670">
    <property type="entry name" value="SecA_X-link_sf"/>
</dbReference>
<dbReference type="FunFam" id="3.90.1440.10:FF:000003">
    <property type="entry name" value="Preprotein translocase SecA subunit"/>
    <property type="match status" value="1"/>
</dbReference>
<keyword evidence="11 15" id="KW-0653">Protein transport</keyword>
<evidence type="ECO:0000256" key="11">
    <source>
        <dbReference type="ARBA" id="ARBA00022927"/>
    </source>
</evidence>
<dbReference type="PROSITE" id="PS51192">
    <property type="entry name" value="HELICASE_ATP_BIND_1"/>
    <property type="match status" value="1"/>
</dbReference>
<dbReference type="GO" id="GO:0006605">
    <property type="term" value="P:protein targeting"/>
    <property type="evidence" value="ECO:0007669"/>
    <property type="project" value="UniProtKB-UniRule"/>
</dbReference>
<dbReference type="GO" id="GO:0031522">
    <property type="term" value="C:cell envelope Sec protein transport complex"/>
    <property type="evidence" value="ECO:0007669"/>
    <property type="project" value="TreeGrafter"/>
</dbReference>
<evidence type="ECO:0000256" key="13">
    <source>
        <dbReference type="ARBA" id="ARBA00023010"/>
    </source>
</evidence>
<dbReference type="Pfam" id="PF07517">
    <property type="entry name" value="SecA_DEAD"/>
    <property type="match status" value="1"/>
</dbReference>
<evidence type="ECO:0000313" key="21">
    <source>
        <dbReference type="EMBL" id="PJC23652.1"/>
    </source>
</evidence>
<keyword evidence="6 15" id="KW-0963">Cytoplasm</keyword>
<keyword evidence="10 15" id="KW-0067">ATP-binding</keyword>
<dbReference type="AlphaFoldDB" id="A0A2M8ELN9"/>
<dbReference type="PROSITE" id="PS01312">
    <property type="entry name" value="SECA"/>
    <property type="match status" value="1"/>
</dbReference>
<dbReference type="InterPro" id="IPR014001">
    <property type="entry name" value="Helicase_ATP-bd"/>
</dbReference>
<dbReference type="Pfam" id="PF02810">
    <property type="entry name" value="SEC-C"/>
    <property type="match status" value="1"/>
</dbReference>
<evidence type="ECO:0000259" key="20">
    <source>
        <dbReference type="PROSITE" id="PS51196"/>
    </source>
</evidence>